<feature type="transmembrane region" description="Helical" evidence="2">
    <location>
        <begin position="815"/>
        <end position="834"/>
    </location>
</feature>
<keyword evidence="2" id="KW-0812">Transmembrane</keyword>
<feature type="transmembrane region" description="Helical" evidence="2">
    <location>
        <begin position="887"/>
        <end position="905"/>
    </location>
</feature>
<feature type="transmembrane region" description="Helical" evidence="2">
    <location>
        <begin position="436"/>
        <end position="454"/>
    </location>
</feature>
<feature type="transmembrane region" description="Helical" evidence="2">
    <location>
        <begin position="466"/>
        <end position="485"/>
    </location>
</feature>
<feature type="transmembrane region" description="Helical" evidence="2">
    <location>
        <begin position="334"/>
        <end position="351"/>
    </location>
</feature>
<evidence type="ECO:0000313" key="5">
    <source>
        <dbReference type="Proteomes" id="UP000433652"/>
    </source>
</evidence>
<dbReference type="OrthoDB" id="5422830at2"/>
<feature type="transmembrane region" description="Helical" evidence="2">
    <location>
        <begin position="308"/>
        <end position="327"/>
    </location>
</feature>
<feature type="transmembrane region" description="Helical" evidence="2">
    <location>
        <begin position="541"/>
        <end position="562"/>
    </location>
</feature>
<feature type="transmembrane region" description="Helical" evidence="2">
    <location>
        <begin position="492"/>
        <end position="510"/>
    </location>
</feature>
<feature type="transmembrane region" description="Helical" evidence="2">
    <location>
        <begin position="846"/>
        <end position="867"/>
    </location>
</feature>
<organism evidence="4 5">
    <name type="scientific">Croceibacterium salegens</name>
    <dbReference type="NCBI Taxonomy" id="1737568"/>
    <lineage>
        <taxon>Bacteria</taxon>
        <taxon>Pseudomonadati</taxon>
        <taxon>Pseudomonadota</taxon>
        <taxon>Alphaproteobacteria</taxon>
        <taxon>Sphingomonadales</taxon>
        <taxon>Erythrobacteraceae</taxon>
        <taxon>Croceibacterium</taxon>
    </lineage>
</organism>
<evidence type="ECO:0000256" key="1">
    <source>
        <dbReference type="SAM" id="MobiDB-lite"/>
    </source>
</evidence>
<feature type="transmembrane region" description="Helical" evidence="2">
    <location>
        <begin position="281"/>
        <end position="302"/>
    </location>
</feature>
<dbReference type="PIRSF" id="PIRSF035905">
    <property type="entry name" value="UCP035905_mp"/>
    <property type="match status" value="1"/>
</dbReference>
<keyword evidence="2" id="KW-1133">Transmembrane helix</keyword>
<feature type="transmembrane region" description="Helical" evidence="2">
    <location>
        <begin position="153"/>
        <end position="170"/>
    </location>
</feature>
<feature type="transmembrane region" description="Helical" evidence="2">
    <location>
        <begin position="516"/>
        <end position="534"/>
    </location>
</feature>
<proteinExistence type="predicted"/>
<keyword evidence="2" id="KW-0472">Membrane</keyword>
<dbReference type="EMBL" id="WTYM01000031">
    <property type="protein sequence ID" value="MXO58948.1"/>
    <property type="molecule type" value="Genomic_DNA"/>
</dbReference>
<accession>A0A6I4SU69</accession>
<feature type="transmembrane region" description="Helical" evidence="2">
    <location>
        <begin position="722"/>
        <end position="739"/>
    </location>
</feature>
<dbReference type="InterPro" id="IPR014600">
    <property type="entry name" value="UCP035905_mem"/>
</dbReference>
<dbReference type="PROSITE" id="PS50206">
    <property type="entry name" value="RHODANESE_3"/>
    <property type="match status" value="1"/>
</dbReference>
<dbReference type="AlphaFoldDB" id="A0A6I4SU69"/>
<feature type="transmembrane region" description="Helical" evidence="2">
    <location>
        <begin position="6"/>
        <end position="23"/>
    </location>
</feature>
<feature type="compositionally biased region" description="Low complexity" evidence="1">
    <location>
        <begin position="58"/>
        <end position="70"/>
    </location>
</feature>
<evidence type="ECO:0000256" key="2">
    <source>
        <dbReference type="SAM" id="Phobius"/>
    </source>
</evidence>
<feature type="transmembrane region" description="Helical" evidence="2">
    <location>
        <begin position="691"/>
        <end position="710"/>
    </location>
</feature>
<evidence type="ECO:0000259" key="3">
    <source>
        <dbReference type="PROSITE" id="PS50206"/>
    </source>
</evidence>
<comment type="caution">
    <text evidence="4">The sequence shown here is derived from an EMBL/GenBank/DDBJ whole genome shotgun (WGS) entry which is preliminary data.</text>
</comment>
<feature type="transmembrane region" description="Helical" evidence="2">
    <location>
        <begin position="759"/>
        <end position="776"/>
    </location>
</feature>
<feature type="transmembrane region" description="Helical" evidence="2">
    <location>
        <begin position="941"/>
        <end position="959"/>
    </location>
</feature>
<dbReference type="Proteomes" id="UP000433652">
    <property type="component" value="Unassembled WGS sequence"/>
</dbReference>
<feature type="transmembrane region" description="Helical" evidence="2">
    <location>
        <begin position="182"/>
        <end position="200"/>
    </location>
</feature>
<sequence length="967" mass="102029">MEFLLFLGLAVIVWQLWSSFKGLERRIDEFERQLGDLEWRGVAPLAEPSPATVPAPSVPKVARTVTTSTPAPTPPPEPEPTTAESPVEPEPAFEPRPSLLDRLAERRLTFDFEDVFGRRLPIWGGGIALALAGIFLVKYSIEAGLLTPPVRVAFSFAFGVLLLAAAELAYRQEHRIADPRVRQALAGAGLATLYAAFYLAGTRYGLIGPAVAFGGLAAITAAAIALSYRFGLPCAVLGLVGGFAAPALVASDEANVPVLTLYLALVTGGLTWTGGRQGRPWLGYLALAAAFVWGGLMLLGGVAGNGDFGSLGLYIAAVGVVLPLAIAGDPNHRVTRLAAAVLGTLQMAALVEQGGNAPLTWGLYLLLGAALAFLGWRDPRVREGSGVAAALGVWLLFGWDIPPAGPFAAVCAGYAAIFLAVPLAALWLGRARQLDLWQVSLAAPALAAAVYWLFGSWYANDSEPGMAAACAGLGLFPALAAARCWRDGTTDRLLSMPLASTALLAFAALLMLSPEWFAPVAAAIVAGGLLVLFSRRRTRPLAELAWVAAIVALLALLADLPISEREIERLGGGTAATDVARALLRWAAVMAPFAGLAWFEVRKRHLRAAEALAALVAYGLVAQVMPGGWLAWTAALGAIGVALAWRERGAAGWTVGAVAGIWAMPEVGQWLSRGIEALTGPPMLTVATLSVRDALLHIAPVATAALLAWWSLREASDMQRRVLAGAGLAAATIGLHIVFKHALAIDDIARFRELGMAERALWDLLLAAAALAASRFGKAHAKAGEALGIALLLAHFTVFTLLLRNPLTTHQAIGPAPMFDWLALAYALALIALWDARRLLPEAFIALRPVCDGAMMLLIALLALSELRHLFAGTVLTDGFVGQSEDLLRSLLGIVLALAFLWWGSRSGQRSWRIGSLVLMLLAVGKVFLVDAAGLEGLLRIASFLALGVSLIGIGWVYSRQLGRREG</sequence>
<dbReference type="InterPro" id="IPR019286">
    <property type="entry name" value="DUF2339_TM"/>
</dbReference>
<feature type="transmembrane region" description="Helical" evidence="2">
    <location>
        <begin position="206"/>
        <end position="225"/>
    </location>
</feature>
<gene>
    <name evidence="4" type="ORF">GRI89_05280</name>
</gene>
<keyword evidence="5" id="KW-1185">Reference proteome</keyword>
<feature type="transmembrane region" description="Helical" evidence="2">
    <location>
        <begin position="783"/>
        <end position="803"/>
    </location>
</feature>
<dbReference type="Pfam" id="PF10101">
    <property type="entry name" value="DUF2339"/>
    <property type="match status" value="1"/>
</dbReference>
<protein>
    <submittedName>
        <fullName evidence="4">DUF2339 domain-containing protein</fullName>
    </submittedName>
</protein>
<dbReference type="PANTHER" id="PTHR38434">
    <property type="entry name" value="BLL2549 PROTEIN"/>
    <property type="match status" value="1"/>
</dbReference>
<feature type="region of interest" description="Disordered" evidence="1">
    <location>
        <begin position="47"/>
        <end position="95"/>
    </location>
</feature>
<feature type="transmembrane region" description="Helical" evidence="2">
    <location>
        <begin position="407"/>
        <end position="429"/>
    </location>
</feature>
<dbReference type="InterPro" id="IPR001763">
    <property type="entry name" value="Rhodanese-like_dom"/>
</dbReference>
<feature type="transmembrane region" description="Helical" evidence="2">
    <location>
        <begin position="120"/>
        <end position="141"/>
    </location>
</feature>
<dbReference type="RefSeq" id="WP_159792948.1">
    <property type="nucleotide sequence ID" value="NZ_WTYM01000031.1"/>
</dbReference>
<name>A0A6I4SU69_9SPHN</name>
<feature type="transmembrane region" description="Helical" evidence="2">
    <location>
        <begin position="606"/>
        <end position="623"/>
    </location>
</feature>
<feature type="transmembrane region" description="Helical" evidence="2">
    <location>
        <begin position="383"/>
        <end position="401"/>
    </location>
</feature>
<feature type="transmembrane region" description="Helical" evidence="2">
    <location>
        <begin position="582"/>
        <end position="599"/>
    </location>
</feature>
<dbReference type="PANTHER" id="PTHR38434:SF1">
    <property type="entry name" value="BLL2549 PROTEIN"/>
    <property type="match status" value="1"/>
</dbReference>
<feature type="domain" description="Rhodanese" evidence="3">
    <location>
        <begin position="607"/>
        <end position="641"/>
    </location>
</feature>
<reference evidence="4 5" key="1">
    <citation type="submission" date="2019-12" db="EMBL/GenBank/DDBJ databases">
        <title>Genomic-based taxomic classification of the family Erythrobacteraceae.</title>
        <authorList>
            <person name="Xu L."/>
        </authorList>
    </citation>
    <scope>NUCLEOTIDE SEQUENCE [LARGE SCALE GENOMIC DNA]</scope>
    <source>
        <strain evidence="4 5">MCCC 1K01500</strain>
    </source>
</reference>
<feature type="transmembrane region" description="Helical" evidence="2">
    <location>
        <begin position="357"/>
        <end position="376"/>
    </location>
</feature>
<feature type="transmembrane region" description="Helical" evidence="2">
    <location>
        <begin position="232"/>
        <end position="250"/>
    </location>
</feature>
<feature type="transmembrane region" description="Helical" evidence="2">
    <location>
        <begin position="917"/>
        <end position="935"/>
    </location>
</feature>
<evidence type="ECO:0000313" key="4">
    <source>
        <dbReference type="EMBL" id="MXO58948.1"/>
    </source>
</evidence>
<feature type="transmembrane region" description="Helical" evidence="2">
    <location>
        <begin position="256"/>
        <end position="274"/>
    </location>
</feature>